<sequence length="459" mass="47700">MTLSDTDLEARLRRDLRARADDVPPAPRDLAELTRQRHRSLRRRESGLVAAAVAAVLVFVGVPVVASTLAADDDRGQTARPTAPGDPASPDEGIYATPTRGGLADEDAWLAGVARLPWRDEDGTSPRDPGMEMPEPPRDTRRVAYADDVPSGRVALVVGRSGGEVVHAWFVGPRGADAHEMSVANYPGMFGTDVVGLVDGDPDAETLTLIVVANPGDVVHRPLIPEVDAEGTIVTPEAEPLDLVDGIAVLAVERRWAQSGATLLVQRSRDTSYGVAMSDSRRVGLDRPDIVPADPRGQAAQGAPSAWQVSSVGYLVAQYGLTADEAGPTLLAAGPIGSGRNAQLFGITFPSGATGMWLETFVPTNPDTGVMGVDLPFAPAGTALLDRVFAAQTLGGLVVTAPSGVRADVLDASGAVLESLPLTNGAGTGDLADPQSAASVRILDDTGAVVASTDIFRVD</sequence>
<dbReference type="RefSeq" id="WP_344691001.1">
    <property type="nucleotide sequence ID" value="NZ_BAAAVV010000016.1"/>
</dbReference>
<dbReference type="Proteomes" id="UP001499924">
    <property type="component" value="Unassembled WGS sequence"/>
</dbReference>
<accession>A0ABP6PPF5</accession>
<name>A0ABP6PPF5_9ACTN</name>
<keyword evidence="4" id="KW-1185">Reference proteome</keyword>
<reference evidence="4" key="1">
    <citation type="journal article" date="2019" name="Int. J. Syst. Evol. Microbiol.">
        <title>The Global Catalogue of Microorganisms (GCM) 10K type strain sequencing project: providing services to taxonomists for standard genome sequencing and annotation.</title>
        <authorList>
            <consortium name="The Broad Institute Genomics Platform"/>
            <consortium name="The Broad Institute Genome Sequencing Center for Infectious Disease"/>
            <person name="Wu L."/>
            <person name="Ma J."/>
        </authorList>
    </citation>
    <scope>NUCLEOTIDE SEQUENCE [LARGE SCALE GENOMIC DNA]</scope>
    <source>
        <strain evidence="4">JCM 15614</strain>
    </source>
</reference>
<feature type="transmembrane region" description="Helical" evidence="2">
    <location>
        <begin position="47"/>
        <end position="71"/>
    </location>
</feature>
<keyword evidence="2" id="KW-0472">Membrane</keyword>
<feature type="region of interest" description="Disordered" evidence="1">
    <location>
        <begin position="73"/>
        <end position="101"/>
    </location>
</feature>
<keyword evidence="2" id="KW-1133">Transmembrane helix</keyword>
<evidence type="ECO:0000313" key="4">
    <source>
        <dbReference type="Proteomes" id="UP001499924"/>
    </source>
</evidence>
<evidence type="ECO:0000256" key="1">
    <source>
        <dbReference type="SAM" id="MobiDB-lite"/>
    </source>
</evidence>
<proteinExistence type="predicted"/>
<comment type="caution">
    <text evidence="3">The sequence shown here is derived from an EMBL/GenBank/DDBJ whole genome shotgun (WGS) entry which is preliminary data.</text>
</comment>
<keyword evidence="2" id="KW-0812">Transmembrane</keyword>
<organism evidence="3 4">
    <name type="scientific">Blastococcus jejuensis</name>
    <dbReference type="NCBI Taxonomy" id="351224"/>
    <lineage>
        <taxon>Bacteria</taxon>
        <taxon>Bacillati</taxon>
        <taxon>Actinomycetota</taxon>
        <taxon>Actinomycetes</taxon>
        <taxon>Geodermatophilales</taxon>
        <taxon>Geodermatophilaceae</taxon>
        <taxon>Blastococcus</taxon>
    </lineage>
</organism>
<dbReference type="EMBL" id="BAAAVV010000016">
    <property type="protein sequence ID" value="GAA3183165.1"/>
    <property type="molecule type" value="Genomic_DNA"/>
</dbReference>
<feature type="region of interest" description="Disordered" evidence="1">
    <location>
        <begin position="116"/>
        <end position="141"/>
    </location>
</feature>
<protein>
    <submittedName>
        <fullName evidence="3">Uncharacterized protein</fullName>
    </submittedName>
</protein>
<evidence type="ECO:0000313" key="3">
    <source>
        <dbReference type="EMBL" id="GAA3183165.1"/>
    </source>
</evidence>
<evidence type="ECO:0000256" key="2">
    <source>
        <dbReference type="SAM" id="Phobius"/>
    </source>
</evidence>
<gene>
    <name evidence="3" type="ORF">GCM10010531_41740</name>
</gene>